<dbReference type="NCBIfam" id="TIGR01451">
    <property type="entry name" value="B_ant_repeat"/>
    <property type="match status" value="1"/>
</dbReference>
<dbReference type="Proteomes" id="UP000426027">
    <property type="component" value="Chromosome"/>
</dbReference>
<evidence type="ECO:0000259" key="2">
    <source>
        <dbReference type="Pfam" id="PF18962"/>
    </source>
</evidence>
<dbReference type="InterPro" id="IPR026444">
    <property type="entry name" value="Secre_tail"/>
</dbReference>
<organism evidence="3 4">
    <name type="scientific">Phnomibacter ginsenosidimutans</name>
    <dbReference type="NCBI Taxonomy" id="2676868"/>
    <lineage>
        <taxon>Bacteria</taxon>
        <taxon>Pseudomonadati</taxon>
        <taxon>Bacteroidota</taxon>
        <taxon>Chitinophagia</taxon>
        <taxon>Chitinophagales</taxon>
        <taxon>Chitinophagaceae</taxon>
        <taxon>Phnomibacter</taxon>
    </lineage>
</organism>
<evidence type="ECO:0000256" key="1">
    <source>
        <dbReference type="SAM" id="SignalP"/>
    </source>
</evidence>
<proteinExistence type="predicted"/>
<dbReference type="Pfam" id="PF18962">
    <property type="entry name" value="Por_Secre_tail"/>
    <property type="match status" value="1"/>
</dbReference>
<evidence type="ECO:0000313" key="3">
    <source>
        <dbReference type="EMBL" id="QGW27206.1"/>
    </source>
</evidence>
<protein>
    <submittedName>
        <fullName evidence="3">T9SS type A sorting domain-containing protein</fullName>
    </submittedName>
</protein>
<sequence>MKHLYAQWLRLRSRTATFAIVLTAVALIAADTTTAQVVKQFAQRSAAVSPNRKIYNIKGDFTMIGNTNLTLSTYGDNTGNGNNNMVYVDIDGDASTFNSSSANLAFSTENGAIPSCSNILFAGLYWTGRAGADATFTANKTVNTPVAVNNTQTVNHNEAIQYTAYTMSVSRQGGSGNRYPRYTFTGNGNTVTFDFTNNASNPITVTVNGNTTNVAATIATNGGFSTATFTTPYQVYSATGGITLVVNSLIRPAYPNSTGATDDTQNGSDAVVNVSGTAQGTSTISKTFNKQQVQLKGPAASAYTTITASPSDIYFPTTSEGSMYAAYAEITDYVKANGLGNYTVADMALLEGDGGSTGYYGGWGIIVVYENSKMKWRDVTVFDGYAYVAGNTVANYDLPISGFKAVQTGPVNVKVGMMAGEGDRGITGDYFQIRRASDNTFVSLSHDGNSADNFFNSSIQTGGNSRNTNVLNNTGVDIAMFNISNTNNEVIPNNATETMFRYGSTQDTYIIFNMALSVDAYIPEVQNLLTVSKINGVVPTNGTLSVKPGEEVEYKVEMRNLGTEAINNYKLVIPIPYNTTFVPGSITTAIHFTPAPTPNNAYFDPLLGSTGSVVYDFGTVPLPADASTLLAELSFKFKGTENCVILKNTNCAQTITVAGTSSGTGATSGTSFNSQPLVQGFTQNGSCAGEPITNPLIINFDVTAYNNTHCTATPSVRNFPICPVSGPSIAVSAISAEFPAGTRFYNSYPVTPSSIEYNSSNPFPATSGTSTYYAIPPAEQGCYIQFTITPCAASQTFSGKIWIDANGNRTMDGTEAKPAQGTYKVIAVAANGPDAGKVMQSASFASNGTYSISVPANPVNDNGNVVDPIYTIAIVRADAAPSVGSNYSVAPTGAMGAAPTTGSEYYITNPSDGGAGAGKFNAVGVFENVTVSSPYTPETDMDVAMQSRPVSNQVFTNLPMRPTGTFWQLDNADQMLSGLDAEDGVIETGMSKTFRLLANPTTSGSMVIKVAYDANGNGPDAADILDASADPEDNIFVDIPNYDNSKLYVFFESGMGAYSGSFTYSAVDAAGATSTEPAQYSFTAILPINGLELTGSYGSSKGNLRWTIIDGAEAAFYVLERSNTANGFKQVAVVPANGNAYNYIDDLHGYMANDAFYRVKLVRKNGTVSYSNIVSLKLAAITGLQLTPTVVSSDLQVRFNNPKAQDVSVRVINMAGQVVAQQKTTQPAGNISINVGGLERMPVGTYTVQVFAGNNVQLGKIIVQH</sequence>
<evidence type="ECO:0000313" key="4">
    <source>
        <dbReference type="Proteomes" id="UP000426027"/>
    </source>
</evidence>
<keyword evidence="1" id="KW-0732">Signal</keyword>
<keyword evidence="4" id="KW-1185">Reference proteome</keyword>
<name>A0A6I6G3K3_9BACT</name>
<accession>A0A6I6G3K3</accession>
<dbReference type="AlphaFoldDB" id="A0A6I6G3K3"/>
<dbReference type="RefSeq" id="WP_157476734.1">
    <property type="nucleotide sequence ID" value="NZ_CP046566.1"/>
</dbReference>
<dbReference type="KEGG" id="fls:GLV81_02990"/>
<reference evidence="3 4" key="1">
    <citation type="submission" date="2019-11" db="EMBL/GenBank/DDBJ databases">
        <authorList>
            <person name="Im W.T."/>
        </authorList>
    </citation>
    <scope>NUCLEOTIDE SEQUENCE [LARGE SCALE GENOMIC DNA]</scope>
    <source>
        <strain evidence="3 4">SB-02</strain>
    </source>
</reference>
<gene>
    <name evidence="3" type="ORF">GLV81_02990</name>
</gene>
<feature type="signal peptide" evidence="1">
    <location>
        <begin position="1"/>
        <end position="29"/>
    </location>
</feature>
<dbReference type="InterPro" id="IPR047589">
    <property type="entry name" value="DUF11_rpt"/>
</dbReference>
<feature type="domain" description="Secretion system C-terminal sorting" evidence="2">
    <location>
        <begin position="1192"/>
        <end position="1263"/>
    </location>
</feature>
<dbReference type="EMBL" id="CP046566">
    <property type="protein sequence ID" value="QGW27206.1"/>
    <property type="molecule type" value="Genomic_DNA"/>
</dbReference>
<feature type="chain" id="PRO_5026138923" evidence="1">
    <location>
        <begin position="30"/>
        <end position="1265"/>
    </location>
</feature>
<dbReference type="NCBIfam" id="TIGR04183">
    <property type="entry name" value="Por_Secre_tail"/>
    <property type="match status" value="1"/>
</dbReference>